<evidence type="ECO:0000313" key="2">
    <source>
        <dbReference type="Proteomes" id="UP000789525"/>
    </source>
</evidence>
<comment type="caution">
    <text evidence="1">The sequence shown here is derived from an EMBL/GenBank/DDBJ whole genome shotgun (WGS) entry which is preliminary data.</text>
</comment>
<proteinExistence type="predicted"/>
<name>A0ACA9NIA0_9GLOM</name>
<accession>A0ACA9NIA0</accession>
<organism evidence="1 2">
    <name type="scientific">Acaulospora colombiana</name>
    <dbReference type="NCBI Taxonomy" id="27376"/>
    <lineage>
        <taxon>Eukaryota</taxon>
        <taxon>Fungi</taxon>
        <taxon>Fungi incertae sedis</taxon>
        <taxon>Mucoromycota</taxon>
        <taxon>Glomeromycotina</taxon>
        <taxon>Glomeromycetes</taxon>
        <taxon>Diversisporales</taxon>
        <taxon>Acaulosporaceae</taxon>
        <taxon>Acaulospora</taxon>
    </lineage>
</organism>
<protein>
    <submittedName>
        <fullName evidence="1">9422_t:CDS:1</fullName>
    </submittedName>
</protein>
<gene>
    <name evidence="1" type="ORF">ACOLOM_LOCUS8434</name>
</gene>
<reference evidence="1" key="1">
    <citation type="submission" date="2021-06" db="EMBL/GenBank/DDBJ databases">
        <authorList>
            <person name="Kallberg Y."/>
            <person name="Tangrot J."/>
            <person name="Rosling A."/>
        </authorList>
    </citation>
    <scope>NUCLEOTIDE SEQUENCE</scope>
    <source>
        <strain evidence="1">CL356</strain>
    </source>
</reference>
<evidence type="ECO:0000313" key="1">
    <source>
        <dbReference type="EMBL" id="CAG8656659.1"/>
    </source>
</evidence>
<keyword evidence="2" id="KW-1185">Reference proteome</keyword>
<dbReference type="EMBL" id="CAJVPT010021762">
    <property type="protein sequence ID" value="CAG8656659.1"/>
    <property type="molecule type" value="Genomic_DNA"/>
</dbReference>
<sequence length="382" mass="43264">MQTVSFIDAVGNPVPIPFILCRTYQLFTDVIQGYYRSQPGADLVKSGKYHLVYGPEQNILKPVLWSSILSLGITIEMSMVKDQEAPKFKIKYRIIFNNSTSILCEERFRWKRTSTRLDVVGDAPASEDESGDSIPPIILRRIKRALLLEFSWTKPEQVSEVLEEELPSWPEDHNHISTNWNWLARKRTAEAGKTGSVVNDPSALQRDYPRERRERGWAGGWNLEEEDQDGCGAHAQCSVDGNSSEREEGSCPPPEEDTKFLHGKRVLEAGIYASFWRSWQMGGDEDHLVLAASWGSGVPECWDNRRYLEVYDVFEALPIDPVRNENGERSRGGGRLISGPHKLCHILGNASEDLRTKRIFEAGFSFVSQLGFLEEVQDTTSL</sequence>
<dbReference type="Proteomes" id="UP000789525">
    <property type="component" value="Unassembled WGS sequence"/>
</dbReference>